<protein>
    <recommendedName>
        <fullName evidence="4">AhpC/TSA family protein</fullName>
    </recommendedName>
</protein>
<gene>
    <name evidence="2" type="ORF">QLS71_003090</name>
</gene>
<dbReference type="EMBL" id="CP155618">
    <property type="protein sequence ID" value="XBL15010.1"/>
    <property type="molecule type" value="Genomic_DNA"/>
</dbReference>
<dbReference type="AlphaFoldDB" id="A0AAU7EIP1"/>
<keyword evidence="1" id="KW-1133">Transmembrane helix</keyword>
<feature type="transmembrane region" description="Helical" evidence="1">
    <location>
        <begin position="6"/>
        <end position="25"/>
    </location>
</feature>
<keyword evidence="1" id="KW-0812">Transmembrane</keyword>
<evidence type="ECO:0000313" key="2">
    <source>
        <dbReference type="EMBL" id="XBL15010.1"/>
    </source>
</evidence>
<keyword evidence="3" id="KW-1185">Reference proteome</keyword>
<organism evidence="2 3">
    <name type="scientific">Mariniflexile litorale</name>
    <dbReference type="NCBI Taxonomy" id="3045158"/>
    <lineage>
        <taxon>Bacteria</taxon>
        <taxon>Pseudomonadati</taxon>
        <taxon>Bacteroidota</taxon>
        <taxon>Flavobacteriia</taxon>
        <taxon>Flavobacteriales</taxon>
        <taxon>Flavobacteriaceae</taxon>
        <taxon>Mariniflexile</taxon>
    </lineage>
</organism>
<proteinExistence type="predicted"/>
<name>A0AAU7EIP1_9FLAO</name>
<sequence>MKNIKILVILILIVFNGLLIYKLNLSNGAFVKTKELLKNQIIKNTDLIHTMKLDENNFLISKESEDLVLDKDVKLITLKGDTILAKEVFKQDNIVLRYSILNCKECIDAELNILINNNSSFSNEVCLIAYHINRRDMSVFYEELKKKGLTTNVKFFLTSNKGLKIPLENYEIPYYFHIDSNLKMNNFYIPNKDKPKLSEYYLKFGLKNHFHKNIKLD</sequence>
<dbReference type="RefSeq" id="WP_308990454.1">
    <property type="nucleotide sequence ID" value="NZ_CP155618.1"/>
</dbReference>
<dbReference type="Proteomes" id="UP001224325">
    <property type="component" value="Chromosome"/>
</dbReference>
<reference evidence="2" key="1">
    <citation type="submission" date="2024-04" db="EMBL/GenBank/DDBJ databases">
        <title>Mariniflexile litorale, isolated from the shallow sediments of the Sea of Japan.</title>
        <authorList>
            <person name="Romanenko L."/>
            <person name="Isaeva M."/>
        </authorList>
    </citation>
    <scope>NUCLEOTIDE SEQUENCE [LARGE SCALE GENOMIC DNA]</scope>
    <source>
        <strain evidence="2">KMM 9835</strain>
    </source>
</reference>
<dbReference type="KEGG" id="mlil:QLS71_003090"/>
<evidence type="ECO:0000256" key="1">
    <source>
        <dbReference type="SAM" id="Phobius"/>
    </source>
</evidence>
<keyword evidence="1" id="KW-0472">Membrane</keyword>
<evidence type="ECO:0008006" key="4">
    <source>
        <dbReference type="Google" id="ProtNLM"/>
    </source>
</evidence>
<evidence type="ECO:0000313" key="3">
    <source>
        <dbReference type="Proteomes" id="UP001224325"/>
    </source>
</evidence>
<accession>A0AAU7EIP1</accession>